<dbReference type="EC" id="2.7.1.11" evidence="9"/>
<feature type="binding site" evidence="9">
    <location>
        <position position="11"/>
    </location>
    <ligand>
        <name>ATP</name>
        <dbReference type="ChEBI" id="CHEBI:30616"/>
    </ligand>
</feature>
<comment type="subunit">
    <text evidence="9">Homodimer or homotetramer.</text>
</comment>
<feature type="binding site" description="in other chain" evidence="9">
    <location>
        <position position="235"/>
    </location>
    <ligand>
        <name>substrate</name>
        <note>ligand shared between dimeric partners</note>
    </ligand>
</feature>
<dbReference type="RefSeq" id="WP_379953836.1">
    <property type="nucleotide sequence ID" value="NZ_JAUYVI010000001.1"/>
</dbReference>
<evidence type="ECO:0000256" key="1">
    <source>
        <dbReference type="ARBA" id="ARBA00001946"/>
    </source>
</evidence>
<organism evidence="11 12">
    <name type="scientific">Dongia sedimenti</name>
    <dbReference type="NCBI Taxonomy" id="3064282"/>
    <lineage>
        <taxon>Bacteria</taxon>
        <taxon>Pseudomonadati</taxon>
        <taxon>Pseudomonadota</taxon>
        <taxon>Alphaproteobacteria</taxon>
        <taxon>Rhodospirillales</taxon>
        <taxon>Dongiaceae</taxon>
        <taxon>Dongia</taxon>
    </lineage>
</organism>
<evidence type="ECO:0000256" key="5">
    <source>
        <dbReference type="ARBA" id="ARBA00022723"/>
    </source>
</evidence>
<evidence type="ECO:0000256" key="7">
    <source>
        <dbReference type="ARBA" id="ARBA00022842"/>
    </source>
</evidence>
<feature type="active site" description="Proton acceptor" evidence="9">
    <location>
        <position position="140"/>
    </location>
</feature>
<proteinExistence type="inferred from homology"/>
<gene>
    <name evidence="9" type="primary">pfkA</name>
    <name evidence="11" type="ORF">Q8A70_02150</name>
</gene>
<feature type="binding site" description="in other chain" evidence="9">
    <location>
        <begin position="285"/>
        <end position="288"/>
    </location>
    <ligand>
        <name>substrate</name>
        <note>ligand shared between dimeric partners</note>
    </ligand>
</feature>
<comment type="caution">
    <text evidence="11">The sequence shown here is derived from an EMBL/GenBank/DDBJ whole genome shotgun (WGS) entry which is preliminary data.</text>
</comment>
<name>A0ABU0YFF6_9PROT</name>
<feature type="site" description="Important for substrate specificity; cannot use PPi as phosphoryl donor" evidence="9">
    <location>
        <position position="116"/>
    </location>
</feature>
<feature type="binding site" evidence="9">
    <location>
        <position position="279"/>
    </location>
    <ligand>
        <name>substrate</name>
        <note>ligand shared between dimeric partners</note>
    </ligand>
</feature>
<sequence>MKRIGLLTSGGDCAGLNAALRAVYARAHHGYGWTVVGIRNGTAGLMERPVQAEELDDRALSSDLLRLGGTILGTTNKGNPFKFPMEDGSFVDRSNEVIEGYRKLNLDALIMIGGDGSMAIIRKLAKQGNIPLVAIPKTIDNDIGATETSIGFETAVQAATSALDHLQPTAASHSRVMVLELMGRDAGHIALWAGIAGGADVILIPEIPYKLSAVCEKLEQLKKRGRNFALVVVAESVKTETGEAVTAVHGGGAGATRTYGGIGQYIGEEIARLTGAETRVTVLGHVQRGGTPEPGDRVIASAFGVHAVDLIAEKRYDRMVGWNNRRVVDVPIEDAIRAAQTVDPQGELVTAARGLGISFGDSIA</sequence>
<keyword evidence="9" id="KW-0067">ATP-binding</keyword>
<reference evidence="12" key="1">
    <citation type="submission" date="2023-08" db="EMBL/GenBank/DDBJ databases">
        <title>Rhodospirillaceae gen. nov., a novel taxon isolated from the Yangtze River Yuezi River estuary sludge.</title>
        <authorList>
            <person name="Ruan L."/>
        </authorList>
    </citation>
    <scope>NUCLEOTIDE SEQUENCE [LARGE SCALE GENOMIC DNA]</scope>
    <source>
        <strain evidence="12">R-7</strain>
    </source>
</reference>
<protein>
    <recommendedName>
        <fullName evidence="9">ATP-dependent 6-phosphofructokinase</fullName>
        <shortName evidence="9">ATP-PFK</shortName>
        <shortName evidence="9">Phosphofructokinase</shortName>
        <ecNumber evidence="9">2.7.1.11</ecNumber>
    </recommendedName>
    <alternativeName>
        <fullName evidence="9">Phosphohexokinase</fullName>
    </alternativeName>
</protein>
<comment type="function">
    <text evidence="9">Catalyzes the phosphorylation of D-fructose 6-phosphate to fructose 1,6-bisphosphate by ATP, the first committing step of glycolysis.</text>
</comment>
<keyword evidence="4 9" id="KW-0808">Transferase</keyword>
<evidence type="ECO:0000256" key="6">
    <source>
        <dbReference type="ARBA" id="ARBA00022777"/>
    </source>
</evidence>
<dbReference type="Gene3D" id="3.40.50.460">
    <property type="entry name" value="Phosphofructokinase domain"/>
    <property type="match status" value="1"/>
</dbReference>
<feature type="binding site" evidence="9">
    <location>
        <begin position="114"/>
        <end position="117"/>
    </location>
    <ligand>
        <name>ATP</name>
        <dbReference type="ChEBI" id="CHEBI:30616"/>
    </ligand>
</feature>
<dbReference type="InterPro" id="IPR022953">
    <property type="entry name" value="ATP_PFK"/>
</dbReference>
<dbReference type="PANTHER" id="PTHR13697:SF52">
    <property type="entry name" value="ATP-DEPENDENT 6-PHOSPHOFRUCTOKINASE 3"/>
    <property type="match status" value="1"/>
</dbReference>
<dbReference type="InterPro" id="IPR000023">
    <property type="entry name" value="Phosphofructokinase_dom"/>
</dbReference>
<keyword evidence="12" id="KW-1185">Reference proteome</keyword>
<dbReference type="InterPro" id="IPR012829">
    <property type="entry name" value="Phosphofructokinase_III"/>
</dbReference>
<keyword evidence="5 9" id="KW-0479">Metal-binding</keyword>
<accession>A0ABU0YFF6</accession>
<keyword evidence="3 9" id="KW-0963">Cytoplasm</keyword>
<dbReference type="GO" id="GO:0003872">
    <property type="term" value="F:6-phosphofructokinase activity"/>
    <property type="evidence" value="ECO:0007669"/>
    <property type="project" value="UniProtKB-EC"/>
</dbReference>
<feature type="binding site" evidence="9">
    <location>
        <position position="175"/>
    </location>
    <ligand>
        <name>substrate</name>
        <note>ligand shared between dimeric partners</note>
    </ligand>
</feature>
<evidence type="ECO:0000256" key="2">
    <source>
        <dbReference type="ARBA" id="ARBA00004679"/>
    </source>
</evidence>
<comment type="similarity">
    <text evidence="9">Belongs to the phosphofructokinase type A (PFKA) family. Mixed-substrate PFK group III subfamily.</text>
</comment>
<evidence type="ECO:0000256" key="3">
    <source>
        <dbReference type="ARBA" id="ARBA00022490"/>
    </source>
</evidence>
<dbReference type="NCBIfam" id="NF010674">
    <property type="entry name" value="PRK14071.1"/>
    <property type="match status" value="1"/>
</dbReference>
<keyword evidence="8 9" id="KW-0324">Glycolysis</keyword>
<evidence type="ECO:0000259" key="10">
    <source>
        <dbReference type="Pfam" id="PF00365"/>
    </source>
</evidence>
<keyword evidence="7 9" id="KW-0460">Magnesium</keyword>
<comment type="caution">
    <text evidence="9">Lacks conserved residue(s) required for the propagation of feature annotation.</text>
</comment>
<dbReference type="Pfam" id="PF00365">
    <property type="entry name" value="PFK"/>
    <property type="match status" value="1"/>
</dbReference>
<dbReference type="InterPro" id="IPR012003">
    <property type="entry name" value="ATP_PFK_prok-type"/>
</dbReference>
<dbReference type="PROSITE" id="PS00433">
    <property type="entry name" value="PHOSPHOFRUCTOKINASE"/>
    <property type="match status" value="1"/>
</dbReference>
<keyword evidence="9" id="KW-0547">Nucleotide-binding</keyword>
<dbReference type="Gene3D" id="3.40.50.450">
    <property type="match status" value="1"/>
</dbReference>
<comment type="subcellular location">
    <subcellularLocation>
        <location evidence="9">Cytoplasm</location>
    </subcellularLocation>
</comment>
<evidence type="ECO:0000256" key="8">
    <source>
        <dbReference type="ARBA" id="ARBA00023152"/>
    </source>
</evidence>
<dbReference type="Proteomes" id="UP001230156">
    <property type="component" value="Unassembled WGS sequence"/>
</dbReference>
<keyword evidence="6 9" id="KW-0418">Kinase</keyword>
<evidence type="ECO:0000256" key="4">
    <source>
        <dbReference type="ARBA" id="ARBA00022679"/>
    </source>
</evidence>
<dbReference type="InterPro" id="IPR035966">
    <property type="entry name" value="PKF_sf"/>
</dbReference>
<dbReference type="InterPro" id="IPR015912">
    <property type="entry name" value="Phosphofructokinase_CS"/>
</dbReference>
<comment type="catalytic activity">
    <reaction evidence="9">
        <text>beta-D-fructose 6-phosphate + ATP = beta-D-fructose 1,6-bisphosphate + ADP + H(+)</text>
        <dbReference type="Rhea" id="RHEA:16109"/>
        <dbReference type="ChEBI" id="CHEBI:15378"/>
        <dbReference type="ChEBI" id="CHEBI:30616"/>
        <dbReference type="ChEBI" id="CHEBI:32966"/>
        <dbReference type="ChEBI" id="CHEBI:57634"/>
        <dbReference type="ChEBI" id="CHEBI:456216"/>
        <dbReference type="EC" id="2.7.1.11"/>
    </reaction>
</comment>
<evidence type="ECO:0000256" key="9">
    <source>
        <dbReference type="HAMAP-Rule" id="MF_01976"/>
    </source>
</evidence>
<comment type="cofactor">
    <cofactor evidence="1 9">
        <name>Mg(2+)</name>
        <dbReference type="ChEBI" id="CHEBI:18420"/>
    </cofactor>
</comment>
<feature type="binding site" evidence="9">
    <location>
        <begin position="77"/>
        <end position="78"/>
    </location>
    <ligand>
        <name>ATP</name>
        <dbReference type="ChEBI" id="CHEBI:30616"/>
    </ligand>
</feature>
<dbReference type="EMBL" id="JAUYVI010000001">
    <property type="protein sequence ID" value="MDQ7246445.1"/>
    <property type="molecule type" value="Genomic_DNA"/>
</dbReference>
<comment type="pathway">
    <text evidence="2 9">Carbohydrate degradation; glycolysis; D-glyceraldehyde 3-phosphate and glycerone phosphate from D-glucose: step 3/4.</text>
</comment>
<dbReference type="PRINTS" id="PR00476">
    <property type="entry name" value="PHFRCTKINASE"/>
</dbReference>
<dbReference type="NCBIfam" id="NF002872">
    <property type="entry name" value="PRK03202.1"/>
    <property type="match status" value="1"/>
</dbReference>
<dbReference type="PANTHER" id="PTHR13697">
    <property type="entry name" value="PHOSPHOFRUCTOKINASE"/>
    <property type="match status" value="1"/>
</dbReference>
<feature type="domain" description="Phosphofructokinase" evidence="10">
    <location>
        <begin position="3"/>
        <end position="311"/>
    </location>
</feature>
<feature type="binding site" description="in other chain" evidence="9">
    <location>
        <begin position="138"/>
        <end position="140"/>
    </location>
    <ligand>
        <name>substrate</name>
        <note>ligand shared between dimeric partners</note>
    </ligand>
</feature>
<evidence type="ECO:0000313" key="12">
    <source>
        <dbReference type="Proteomes" id="UP001230156"/>
    </source>
</evidence>
<evidence type="ECO:0000313" key="11">
    <source>
        <dbReference type="EMBL" id="MDQ7246445.1"/>
    </source>
</evidence>
<feature type="binding site" evidence="9">
    <location>
        <position position="115"/>
    </location>
    <ligand>
        <name>Mg(2+)</name>
        <dbReference type="ChEBI" id="CHEBI:18420"/>
        <note>catalytic</note>
    </ligand>
</feature>
<dbReference type="PIRSF" id="PIRSF000532">
    <property type="entry name" value="ATP_PFK_prok"/>
    <property type="match status" value="1"/>
</dbReference>
<feature type="binding site" description="in other chain" evidence="9">
    <location>
        <begin position="182"/>
        <end position="184"/>
    </location>
    <ligand>
        <name>substrate</name>
        <note>ligand shared between dimeric partners</note>
    </ligand>
</feature>
<dbReference type="HAMAP" id="MF_01976">
    <property type="entry name" value="Phosphofructokinase_III"/>
    <property type="match status" value="1"/>
</dbReference>
<dbReference type="SUPFAM" id="SSF53784">
    <property type="entry name" value="Phosphofructokinase"/>
    <property type="match status" value="1"/>
</dbReference>